<comment type="caution">
    <text evidence="2">The sequence shown here is derived from an EMBL/GenBank/DDBJ whole genome shotgun (WGS) entry which is preliminary data.</text>
</comment>
<organism evidence="2 3">
    <name type="scientific">Candidatus Lambdaproteobacteria bacterium RIFOXYD2_FULL_50_16</name>
    <dbReference type="NCBI Taxonomy" id="1817772"/>
    <lineage>
        <taxon>Bacteria</taxon>
        <taxon>Pseudomonadati</taxon>
        <taxon>Pseudomonadota</taxon>
        <taxon>Candidatus Lambdaproteobacteria</taxon>
    </lineage>
</organism>
<accession>A0A1F6G5N7</accession>
<proteinExistence type="predicted"/>
<evidence type="ECO:0000313" key="3">
    <source>
        <dbReference type="Proteomes" id="UP000178449"/>
    </source>
</evidence>
<dbReference type="Proteomes" id="UP000178449">
    <property type="component" value="Unassembled WGS sequence"/>
</dbReference>
<evidence type="ECO:0000313" key="2">
    <source>
        <dbReference type="EMBL" id="OGG93429.1"/>
    </source>
</evidence>
<feature type="region of interest" description="Disordered" evidence="1">
    <location>
        <begin position="46"/>
        <end position="66"/>
    </location>
</feature>
<evidence type="ECO:0000256" key="1">
    <source>
        <dbReference type="SAM" id="MobiDB-lite"/>
    </source>
</evidence>
<protein>
    <submittedName>
        <fullName evidence="2">Uncharacterized protein</fullName>
    </submittedName>
</protein>
<dbReference type="STRING" id="1817772.A2527_14730"/>
<reference evidence="2 3" key="1">
    <citation type="journal article" date="2016" name="Nat. Commun.">
        <title>Thousands of microbial genomes shed light on interconnected biogeochemical processes in an aquifer system.</title>
        <authorList>
            <person name="Anantharaman K."/>
            <person name="Brown C.T."/>
            <person name="Hug L.A."/>
            <person name="Sharon I."/>
            <person name="Castelle C.J."/>
            <person name="Probst A.J."/>
            <person name="Thomas B.C."/>
            <person name="Singh A."/>
            <person name="Wilkins M.J."/>
            <person name="Karaoz U."/>
            <person name="Brodie E.L."/>
            <person name="Williams K.H."/>
            <person name="Hubbard S.S."/>
            <person name="Banfield J.F."/>
        </authorList>
    </citation>
    <scope>NUCLEOTIDE SEQUENCE [LARGE SCALE GENOMIC DNA]</scope>
</reference>
<gene>
    <name evidence="2" type="ORF">A2527_14730</name>
</gene>
<sequence length="160" mass="17431">MQRLPGQESTKRCLPWVVPAIGFGIAENQHSPPMFLMQHLPADRLQEPPKVGGRDSQRPVKVPQEQRKTSEICARFVASIKAAALNFLLANGGLAQQISLVVARGDLEALRAILPGFFVKECPSWQIEKMARLAAHTTQAHLACSTVQNAAFLTVNIGLA</sequence>
<dbReference type="EMBL" id="MFNE01000050">
    <property type="protein sequence ID" value="OGG93429.1"/>
    <property type="molecule type" value="Genomic_DNA"/>
</dbReference>
<dbReference type="AlphaFoldDB" id="A0A1F6G5N7"/>
<name>A0A1F6G5N7_9PROT</name>